<evidence type="ECO:0000256" key="3">
    <source>
        <dbReference type="ARBA" id="ARBA00022448"/>
    </source>
</evidence>
<sequence length="362" mass="39942">MAMMDWKIIISEYVCPSLGCFIASAVFAAPINDLSKALKLGSLGNLNTVPWSIMTGNCLGWCSYAYCTNDPFVLAANLPGLILSFWLNIGAAKLQYLKQIQNNDTKTIRSNNNNNNNNNDVGFEDENNENNNNNNRNKNNNNNNADADADNIRRRIVNNFNNHINITTNTTTTTASSSSSSSLTSSSQDVLFLRVISIWSIIIVCVGWLGILHGYEQKIIGILVNINLIFFYGAPLQTMKTVFETKSSNSIHTPTVTMNVINAIFWISYGLAKNDIIIYGPNGIGLLLGITQGTLCLIYPSSSSSPSKHIEEEVAFELQPLPYRDDAEPDDQELFTNDRDFVSSTSSSLVLDHSLNDETVIT</sequence>
<evidence type="ECO:0000256" key="4">
    <source>
        <dbReference type="ARBA" id="ARBA00022475"/>
    </source>
</evidence>
<evidence type="ECO:0000256" key="5">
    <source>
        <dbReference type="ARBA" id="ARBA00022597"/>
    </source>
</evidence>
<dbReference type="Pfam" id="PF03083">
    <property type="entry name" value="MtN3_slv"/>
    <property type="match status" value="2"/>
</dbReference>
<evidence type="ECO:0000313" key="13">
    <source>
        <dbReference type="Proteomes" id="UP000095751"/>
    </source>
</evidence>
<protein>
    <submittedName>
        <fullName evidence="12">PQ-loop repeat-containing transmembrane protein</fullName>
    </submittedName>
</protein>
<proteinExistence type="inferred from homology"/>
<organism evidence="12 13">
    <name type="scientific">Fragilariopsis cylindrus CCMP1102</name>
    <dbReference type="NCBI Taxonomy" id="635003"/>
    <lineage>
        <taxon>Eukaryota</taxon>
        <taxon>Sar</taxon>
        <taxon>Stramenopiles</taxon>
        <taxon>Ochrophyta</taxon>
        <taxon>Bacillariophyta</taxon>
        <taxon>Bacillariophyceae</taxon>
        <taxon>Bacillariophycidae</taxon>
        <taxon>Bacillariales</taxon>
        <taxon>Bacillariaceae</taxon>
        <taxon>Fragilariopsis</taxon>
    </lineage>
</organism>
<evidence type="ECO:0000256" key="11">
    <source>
        <dbReference type="SAM" id="Phobius"/>
    </source>
</evidence>
<comment type="subcellular location">
    <subcellularLocation>
        <location evidence="1">Cell membrane</location>
        <topology evidence="1">Multi-pass membrane protein</topology>
    </subcellularLocation>
</comment>
<reference evidence="12 13" key="1">
    <citation type="submission" date="2016-09" db="EMBL/GenBank/DDBJ databases">
        <title>Extensive genetic diversity and differential bi-allelic expression allows diatom success in the polar Southern Ocean.</title>
        <authorList>
            <consortium name="DOE Joint Genome Institute"/>
            <person name="Mock T."/>
            <person name="Otillar R.P."/>
            <person name="Strauss J."/>
            <person name="Dupont C."/>
            <person name="Frickenhaus S."/>
            <person name="Maumus F."/>
            <person name="Mcmullan M."/>
            <person name="Sanges R."/>
            <person name="Schmutz J."/>
            <person name="Toseland A."/>
            <person name="Valas R."/>
            <person name="Veluchamy A."/>
            <person name="Ward B.J."/>
            <person name="Allen A."/>
            <person name="Barry K."/>
            <person name="Falciatore A."/>
            <person name="Ferrante M."/>
            <person name="Fortunato A.E."/>
            <person name="Gloeckner G."/>
            <person name="Gruber A."/>
            <person name="Hipkin R."/>
            <person name="Janech M."/>
            <person name="Kroth P."/>
            <person name="Leese F."/>
            <person name="Lindquist E."/>
            <person name="Lyon B.R."/>
            <person name="Martin J."/>
            <person name="Mayer C."/>
            <person name="Parker M."/>
            <person name="Quesneville H."/>
            <person name="Raymond J."/>
            <person name="Uhlig C."/>
            <person name="Valentin K.U."/>
            <person name="Worden A.Z."/>
            <person name="Armbrust E.V."/>
            <person name="Bowler C."/>
            <person name="Green B."/>
            <person name="Moulton V."/>
            <person name="Van Oosterhout C."/>
            <person name="Grigoriev I."/>
        </authorList>
    </citation>
    <scope>NUCLEOTIDE SEQUENCE [LARGE SCALE GENOMIC DNA]</scope>
    <source>
        <strain evidence="12 13">CCMP1102</strain>
    </source>
</reference>
<feature type="transmembrane region" description="Helical" evidence="11">
    <location>
        <begin position="251"/>
        <end position="272"/>
    </location>
</feature>
<dbReference type="Proteomes" id="UP000095751">
    <property type="component" value="Unassembled WGS sequence"/>
</dbReference>
<evidence type="ECO:0000313" key="12">
    <source>
        <dbReference type="EMBL" id="OEU05793.1"/>
    </source>
</evidence>
<feature type="compositionally biased region" description="Low complexity" evidence="10">
    <location>
        <begin position="129"/>
        <end position="146"/>
    </location>
</feature>
<evidence type="ECO:0000256" key="9">
    <source>
        <dbReference type="ARBA" id="ARBA00023136"/>
    </source>
</evidence>
<feature type="transmembrane region" description="Helical" evidence="11">
    <location>
        <begin position="72"/>
        <end position="91"/>
    </location>
</feature>
<comment type="similarity">
    <text evidence="2">Belongs to the SWEET sugar transporter family.</text>
</comment>
<feature type="transmembrane region" description="Helical" evidence="11">
    <location>
        <begin position="219"/>
        <end position="239"/>
    </location>
</feature>
<name>A0A1E7EJJ0_9STRA</name>
<evidence type="ECO:0000256" key="8">
    <source>
        <dbReference type="ARBA" id="ARBA00022989"/>
    </source>
</evidence>
<gene>
    <name evidence="12" type="ORF">FRACYDRAFT_258201</name>
</gene>
<accession>A0A1E7EJJ0</accession>
<dbReference type="EMBL" id="KV784466">
    <property type="protein sequence ID" value="OEU05793.1"/>
    <property type="molecule type" value="Genomic_DNA"/>
</dbReference>
<keyword evidence="9 11" id="KW-0472">Membrane</keyword>
<keyword evidence="3" id="KW-0813">Transport</keyword>
<dbReference type="GO" id="GO:0005886">
    <property type="term" value="C:plasma membrane"/>
    <property type="evidence" value="ECO:0007669"/>
    <property type="project" value="UniProtKB-SubCell"/>
</dbReference>
<keyword evidence="4" id="KW-1003">Cell membrane</keyword>
<keyword evidence="6 11" id="KW-0812">Transmembrane</keyword>
<feature type="transmembrane region" description="Helical" evidence="11">
    <location>
        <begin position="191"/>
        <end position="213"/>
    </location>
</feature>
<dbReference type="InterPro" id="IPR047664">
    <property type="entry name" value="SWEET"/>
</dbReference>
<evidence type="ECO:0000256" key="6">
    <source>
        <dbReference type="ARBA" id="ARBA00022692"/>
    </source>
</evidence>
<keyword evidence="8 11" id="KW-1133">Transmembrane helix</keyword>
<dbReference type="AlphaFoldDB" id="A0A1E7EJJ0"/>
<dbReference type="InterPro" id="IPR004316">
    <property type="entry name" value="SWEET_rpt"/>
</dbReference>
<dbReference type="GO" id="GO:0051119">
    <property type="term" value="F:sugar transmembrane transporter activity"/>
    <property type="evidence" value="ECO:0007669"/>
    <property type="project" value="InterPro"/>
</dbReference>
<dbReference type="KEGG" id="fcy:FRACYDRAFT_258201"/>
<dbReference type="PANTHER" id="PTHR10791:SF30">
    <property type="entry name" value="SUGAR TRANSPORTER SWEET1"/>
    <property type="match status" value="1"/>
</dbReference>
<keyword evidence="13" id="KW-1185">Reference proteome</keyword>
<evidence type="ECO:0000256" key="7">
    <source>
        <dbReference type="ARBA" id="ARBA00022737"/>
    </source>
</evidence>
<dbReference type="OrthoDB" id="409725at2759"/>
<evidence type="ECO:0000256" key="2">
    <source>
        <dbReference type="ARBA" id="ARBA00007809"/>
    </source>
</evidence>
<feature type="region of interest" description="Disordered" evidence="10">
    <location>
        <begin position="106"/>
        <end position="148"/>
    </location>
</feature>
<dbReference type="PANTHER" id="PTHR10791">
    <property type="entry name" value="RAG1-ACTIVATING PROTEIN 1"/>
    <property type="match status" value="1"/>
</dbReference>
<feature type="compositionally biased region" description="Low complexity" evidence="10">
    <location>
        <begin position="111"/>
        <end position="121"/>
    </location>
</feature>
<dbReference type="InParanoid" id="A0A1E7EJJ0"/>
<keyword evidence="7" id="KW-0677">Repeat</keyword>
<keyword evidence="5" id="KW-0762">Sugar transport</keyword>
<evidence type="ECO:0000256" key="1">
    <source>
        <dbReference type="ARBA" id="ARBA00004651"/>
    </source>
</evidence>
<evidence type="ECO:0000256" key="10">
    <source>
        <dbReference type="SAM" id="MobiDB-lite"/>
    </source>
</evidence>
<dbReference type="Gene3D" id="1.20.1280.290">
    <property type="match status" value="2"/>
</dbReference>
<feature type="transmembrane region" description="Helical" evidence="11">
    <location>
        <begin position="278"/>
        <end position="299"/>
    </location>
</feature>